<gene>
    <name evidence="1" type="ORF">IWQ57_004288</name>
</gene>
<comment type="caution">
    <text evidence="1">The sequence shown here is derived from an EMBL/GenBank/DDBJ whole genome shotgun (WGS) entry which is preliminary data.</text>
</comment>
<name>A0ACC1JT59_9FUNG</name>
<reference evidence="1" key="1">
    <citation type="submission" date="2022-07" db="EMBL/GenBank/DDBJ databases">
        <title>Phylogenomic reconstructions and comparative analyses of Kickxellomycotina fungi.</title>
        <authorList>
            <person name="Reynolds N.K."/>
            <person name="Stajich J.E."/>
            <person name="Barry K."/>
            <person name="Grigoriev I.V."/>
            <person name="Crous P."/>
            <person name="Smith M.E."/>
        </authorList>
    </citation>
    <scope>NUCLEOTIDE SEQUENCE</scope>
    <source>
        <strain evidence="1">CBS 109366</strain>
    </source>
</reference>
<organism evidence="1 2">
    <name type="scientific">Coemansia nantahalensis</name>
    <dbReference type="NCBI Taxonomy" id="2789366"/>
    <lineage>
        <taxon>Eukaryota</taxon>
        <taxon>Fungi</taxon>
        <taxon>Fungi incertae sedis</taxon>
        <taxon>Zoopagomycota</taxon>
        <taxon>Kickxellomycotina</taxon>
        <taxon>Kickxellomycetes</taxon>
        <taxon>Kickxellales</taxon>
        <taxon>Kickxellaceae</taxon>
        <taxon>Coemansia</taxon>
    </lineage>
</organism>
<sequence>AATSKAQDSSAASASDGGQDSVDYGNAGDDSQDAGDADDSGNDNDDSGDDDAGNDDYDDAGDDDAGNDDAGNYDGGNDDYDGGYGGYGAMPMPAQIVQNAGAVVAQTLNGGAPVATIGVCPDYTITITEQAYATMIATIMPTNLAMP</sequence>
<dbReference type="EMBL" id="JANBUJ010001647">
    <property type="protein sequence ID" value="KAJ2766620.1"/>
    <property type="molecule type" value="Genomic_DNA"/>
</dbReference>
<proteinExistence type="predicted"/>
<evidence type="ECO:0000313" key="2">
    <source>
        <dbReference type="Proteomes" id="UP001140234"/>
    </source>
</evidence>
<keyword evidence="2" id="KW-1185">Reference proteome</keyword>
<protein>
    <submittedName>
        <fullName evidence="1">Uncharacterized protein</fullName>
    </submittedName>
</protein>
<feature type="non-terminal residue" evidence="1">
    <location>
        <position position="1"/>
    </location>
</feature>
<dbReference type="Proteomes" id="UP001140234">
    <property type="component" value="Unassembled WGS sequence"/>
</dbReference>
<accession>A0ACC1JT59</accession>
<evidence type="ECO:0000313" key="1">
    <source>
        <dbReference type="EMBL" id="KAJ2766620.1"/>
    </source>
</evidence>